<keyword evidence="1" id="KW-0812">Transmembrane</keyword>
<feature type="transmembrane region" description="Helical" evidence="1">
    <location>
        <begin position="46"/>
        <end position="72"/>
    </location>
</feature>
<protein>
    <recommendedName>
        <fullName evidence="4">DUF2975 family protein</fullName>
    </recommendedName>
</protein>
<feature type="transmembrane region" description="Helical" evidence="1">
    <location>
        <begin position="84"/>
        <end position="108"/>
    </location>
</feature>
<keyword evidence="3" id="KW-1185">Reference proteome</keyword>
<feature type="transmembrane region" description="Helical" evidence="1">
    <location>
        <begin position="114"/>
        <end position="141"/>
    </location>
</feature>
<evidence type="ECO:0000313" key="3">
    <source>
        <dbReference type="Proteomes" id="UP001500457"/>
    </source>
</evidence>
<dbReference type="RefSeq" id="WP_274231579.1">
    <property type="nucleotide sequence ID" value="NZ_BAABHQ010000016.1"/>
</dbReference>
<dbReference type="InterPro" id="IPR021354">
    <property type="entry name" value="DUF2975"/>
</dbReference>
<evidence type="ECO:0000313" key="2">
    <source>
        <dbReference type="EMBL" id="GAA4888142.1"/>
    </source>
</evidence>
<dbReference type="Pfam" id="PF11188">
    <property type="entry name" value="DUF2975"/>
    <property type="match status" value="1"/>
</dbReference>
<keyword evidence="1" id="KW-0472">Membrane</keyword>
<dbReference type="Proteomes" id="UP001500457">
    <property type="component" value="Unassembled WGS sequence"/>
</dbReference>
<gene>
    <name evidence="2" type="ORF">GCM10023203_46430</name>
</gene>
<dbReference type="EMBL" id="BAABHQ010000016">
    <property type="protein sequence ID" value="GAA4888142.1"/>
    <property type="molecule type" value="Genomic_DNA"/>
</dbReference>
<proteinExistence type="predicted"/>
<evidence type="ECO:0008006" key="4">
    <source>
        <dbReference type="Google" id="ProtNLM"/>
    </source>
</evidence>
<organism evidence="2 3">
    <name type="scientific">Actinomycetospora straminea</name>
    <dbReference type="NCBI Taxonomy" id="663607"/>
    <lineage>
        <taxon>Bacteria</taxon>
        <taxon>Bacillati</taxon>
        <taxon>Actinomycetota</taxon>
        <taxon>Actinomycetes</taxon>
        <taxon>Pseudonocardiales</taxon>
        <taxon>Pseudonocardiaceae</taxon>
        <taxon>Actinomycetospora</taxon>
    </lineage>
</organism>
<evidence type="ECO:0000256" key="1">
    <source>
        <dbReference type="SAM" id="Phobius"/>
    </source>
</evidence>
<keyword evidence="1" id="KW-1133">Transmembrane helix</keyword>
<sequence>MSPVVIGALRALLALIALGALAGQVAIVVAVVLGLGDGGVTGLALLYAVLGVAALVALEVGLVALWVLLAMVRRGAIFDDAAFRWVRVVTVAGLVAALVVATVCVHYGEIDDAPGMVLIGGAVGVGGAAYALLMLVMRGLLANATGLRRELDEVV</sequence>
<comment type="caution">
    <text evidence="2">The sequence shown here is derived from an EMBL/GenBank/DDBJ whole genome shotgun (WGS) entry which is preliminary data.</text>
</comment>
<accession>A0ABP9EV37</accession>
<reference evidence="3" key="1">
    <citation type="journal article" date="2019" name="Int. J. Syst. Evol. Microbiol.">
        <title>The Global Catalogue of Microorganisms (GCM) 10K type strain sequencing project: providing services to taxonomists for standard genome sequencing and annotation.</title>
        <authorList>
            <consortium name="The Broad Institute Genomics Platform"/>
            <consortium name="The Broad Institute Genome Sequencing Center for Infectious Disease"/>
            <person name="Wu L."/>
            <person name="Ma J."/>
        </authorList>
    </citation>
    <scope>NUCLEOTIDE SEQUENCE [LARGE SCALE GENOMIC DNA]</scope>
    <source>
        <strain evidence="3">JCM 17983</strain>
    </source>
</reference>
<name>A0ABP9EV37_9PSEU</name>